<keyword evidence="4" id="KW-1185">Reference proteome</keyword>
<dbReference type="Proteomes" id="UP000694864">
    <property type="component" value="Chromosome 5"/>
</dbReference>
<feature type="repeat" description="ANK" evidence="3">
    <location>
        <begin position="33"/>
        <end position="57"/>
    </location>
</feature>
<dbReference type="SMART" id="SM00248">
    <property type="entry name" value="ANK"/>
    <property type="match status" value="2"/>
</dbReference>
<dbReference type="SUPFAM" id="SSF48403">
    <property type="entry name" value="Ankyrin repeat"/>
    <property type="match status" value="1"/>
</dbReference>
<dbReference type="Gene3D" id="1.25.40.20">
    <property type="entry name" value="Ankyrin repeat-containing domain"/>
    <property type="match status" value="1"/>
</dbReference>
<organism evidence="4 5">
    <name type="scientific">Camelina sativa</name>
    <name type="common">False flax</name>
    <name type="synonym">Myagrum sativum</name>
    <dbReference type="NCBI Taxonomy" id="90675"/>
    <lineage>
        <taxon>Eukaryota</taxon>
        <taxon>Viridiplantae</taxon>
        <taxon>Streptophyta</taxon>
        <taxon>Embryophyta</taxon>
        <taxon>Tracheophyta</taxon>
        <taxon>Spermatophyta</taxon>
        <taxon>Magnoliopsida</taxon>
        <taxon>eudicotyledons</taxon>
        <taxon>Gunneridae</taxon>
        <taxon>Pentapetalae</taxon>
        <taxon>rosids</taxon>
        <taxon>malvids</taxon>
        <taxon>Brassicales</taxon>
        <taxon>Brassicaceae</taxon>
        <taxon>Camelineae</taxon>
        <taxon>Camelina</taxon>
    </lineage>
</organism>
<name>A0ABM0ZAY7_CAMSA</name>
<dbReference type="InterPro" id="IPR036770">
    <property type="entry name" value="Ankyrin_rpt-contain_sf"/>
</dbReference>
<dbReference type="Pfam" id="PF12796">
    <property type="entry name" value="Ank_2"/>
    <property type="match status" value="1"/>
</dbReference>
<evidence type="ECO:0000256" key="1">
    <source>
        <dbReference type="ARBA" id="ARBA00022737"/>
    </source>
</evidence>
<accession>A0ABM0ZAY7</accession>
<dbReference type="RefSeq" id="XP_010512963.1">
    <property type="nucleotide sequence ID" value="XM_010514661.1"/>
</dbReference>
<dbReference type="PANTHER" id="PTHR24186:SF38">
    <property type="entry name" value="ANKYRIN REPEAT FAMILY PROTEIN"/>
    <property type="match status" value="1"/>
</dbReference>
<proteinExistence type="predicted"/>
<protein>
    <submittedName>
        <fullName evidence="5">Serine/threonine-protein phosphatase 6 regulatory ankyrin repeat subunit A-like</fullName>
    </submittedName>
</protein>
<reference evidence="4" key="1">
    <citation type="journal article" date="2014" name="Nat. Commun.">
        <title>The emerging biofuel crop Camelina sativa retains a highly undifferentiated hexaploid genome structure.</title>
        <authorList>
            <person name="Kagale S."/>
            <person name="Koh C."/>
            <person name="Nixon J."/>
            <person name="Bollina V."/>
            <person name="Clarke W.E."/>
            <person name="Tuteja R."/>
            <person name="Spillane C."/>
            <person name="Robinson S.J."/>
            <person name="Links M.G."/>
            <person name="Clarke C."/>
            <person name="Higgins E.E."/>
            <person name="Huebert T."/>
            <person name="Sharpe A.G."/>
            <person name="Parkin I.A."/>
        </authorList>
    </citation>
    <scope>NUCLEOTIDE SEQUENCE [LARGE SCALE GENOMIC DNA]</scope>
    <source>
        <strain evidence="4">cv. DH55</strain>
    </source>
</reference>
<evidence type="ECO:0000313" key="4">
    <source>
        <dbReference type="Proteomes" id="UP000694864"/>
    </source>
</evidence>
<dbReference type="PROSITE" id="PS50088">
    <property type="entry name" value="ANK_REPEAT"/>
    <property type="match status" value="1"/>
</dbReference>
<evidence type="ECO:0000256" key="2">
    <source>
        <dbReference type="ARBA" id="ARBA00023043"/>
    </source>
</evidence>
<gene>
    <name evidence="5" type="primary">LOC104788890</name>
</gene>
<dbReference type="GeneID" id="104788890"/>
<keyword evidence="2 3" id="KW-0040">ANK repeat</keyword>
<keyword evidence="1" id="KW-0677">Repeat</keyword>
<sequence>MYVKKLIEIDIKRDALISCGLRKRSADSEPNLQGFSPLHIASASGKLELVRVLLSVGQKRDVCFLKDKDGLIPLHSAAQRGRIKSWFPLSLNLSTNKGLFLRPLFMFQVEVTELLLQEINNRNTSWGIVNQENREGNTILHLQHLGNSFRQIVEMLIGDEAIIYGSVDVNKQNRSWLTPKDVLDVLIETEGGSVSEMHRIVQIFQTAEARNAIEKRKNLKPIDPSRNPLRMIKSDWDWSSSSHGKEFTFVIKKPFMNLRK</sequence>
<evidence type="ECO:0000256" key="3">
    <source>
        <dbReference type="PROSITE-ProRule" id="PRU00023"/>
    </source>
</evidence>
<evidence type="ECO:0000313" key="5">
    <source>
        <dbReference type="RefSeq" id="XP_010512963.1"/>
    </source>
</evidence>
<reference evidence="5" key="2">
    <citation type="submission" date="2025-08" db="UniProtKB">
        <authorList>
            <consortium name="RefSeq"/>
        </authorList>
    </citation>
    <scope>IDENTIFICATION</scope>
    <source>
        <tissue evidence="5">Leaf</tissue>
    </source>
</reference>
<dbReference type="PROSITE" id="PS50297">
    <property type="entry name" value="ANK_REP_REGION"/>
    <property type="match status" value="1"/>
</dbReference>
<dbReference type="InterPro" id="IPR002110">
    <property type="entry name" value="Ankyrin_rpt"/>
</dbReference>
<dbReference type="PANTHER" id="PTHR24186">
    <property type="entry name" value="PROTEIN PHOSPHATASE 1 REGULATORY SUBUNIT"/>
    <property type="match status" value="1"/>
</dbReference>